<accession>A0AAF0J3Y3</accession>
<dbReference type="PANTHER" id="PTHR33620:SF1">
    <property type="entry name" value="UREASE ACCESSORY PROTEIN F"/>
    <property type="match status" value="1"/>
</dbReference>
<dbReference type="InterPro" id="IPR002639">
    <property type="entry name" value="UreF"/>
</dbReference>
<sequence length="248" mass="27538">MAESGGFIASMGLESFYSHGFMTQTPQNLVASTIDFVEYTLANYTHSVLPYMLAAYDLTHMHLNADMPMNECLERLAVLDWHHHTLLLNHVARRASMIQGMALLSLYMRSFVTEQDRSKNLMEELRLRIRRGGAKLNNGALALTPSELAGHLPICTGAFSCCLGLSKESMLRLNLFLQARNIMSCSIRLNTLGPYKAHQLLGQQLRQVVEQSVERVSQSAADKLVAVSMPGRSVSPTDVLCLDDVAPR</sequence>
<gene>
    <name evidence="4" type="ORF">MNAN1_003669</name>
</gene>
<organism evidence="4 5">
    <name type="scientific">Malassezia nana</name>
    <dbReference type="NCBI Taxonomy" id="180528"/>
    <lineage>
        <taxon>Eukaryota</taxon>
        <taxon>Fungi</taxon>
        <taxon>Dikarya</taxon>
        <taxon>Basidiomycota</taxon>
        <taxon>Ustilaginomycotina</taxon>
        <taxon>Malasseziomycetes</taxon>
        <taxon>Malasseziales</taxon>
        <taxon>Malasseziaceae</taxon>
        <taxon>Malassezia</taxon>
    </lineage>
</organism>
<keyword evidence="2" id="KW-0143">Chaperone</keyword>
<dbReference type="GO" id="GO:0016151">
    <property type="term" value="F:nickel cation binding"/>
    <property type="evidence" value="ECO:0007669"/>
    <property type="project" value="InterPro"/>
</dbReference>
<evidence type="ECO:0000313" key="4">
    <source>
        <dbReference type="EMBL" id="WFD28656.1"/>
    </source>
</evidence>
<dbReference type="Pfam" id="PF01730">
    <property type="entry name" value="UreF"/>
    <property type="match status" value="1"/>
</dbReference>
<evidence type="ECO:0000256" key="2">
    <source>
        <dbReference type="ARBA" id="ARBA00023186"/>
    </source>
</evidence>
<protein>
    <submittedName>
        <fullName evidence="4">Uncharacterized protein</fullName>
    </submittedName>
</protein>
<dbReference type="Gene3D" id="1.10.4190.10">
    <property type="entry name" value="Urease accessory protein UreF"/>
    <property type="match status" value="1"/>
</dbReference>
<name>A0AAF0J3Y3_9BASI</name>
<keyword evidence="1" id="KW-0996">Nickel insertion</keyword>
<dbReference type="AlphaFoldDB" id="A0AAF0J3Y3"/>
<dbReference type="PANTHER" id="PTHR33620">
    <property type="entry name" value="UREASE ACCESSORY PROTEIN F"/>
    <property type="match status" value="1"/>
</dbReference>
<dbReference type="EMBL" id="CP119898">
    <property type="protein sequence ID" value="WFD28656.1"/>
    <property type="molecule type" value="Genomic_DNA"/>
</dbReference>
<proteinExistence type="inferred from homology"/>
<comment type="similarity">
    <text evidence="3">Belongs to the UreF family.</text>
</comment>
<dbReference type="InterPro" id="IPR038277">
    <property type="entry name" value="UreF_sf"/>
</dbReference>
<dbReference type="Proteomes" id="UP001213623">
    <property type="component" value="Chromosome 7"/>
</dbReference>
<evidence type="ECO:0000256" key="1">
    <source>
        <dbReference type="ARBA" id="ARBA00022988"/>
    </source>
</evidence>
<evidence type="ECO:0000256" key="3">
    <source>
        <dbReference type="ARBA" id="ARBA00046339"/>
    </source>
</evidence>
<reference evidence="4" key="1">
    <citation type="submission" date="2023-03" db="EMBL/GenBank/DDBJ databases">
        <title>Mating type loci evolution in Malassezia.</title>
        <authorList>
            <person name="Coelho M.A."/>
        </authorList>
    </citation>
    <scope>NUCLEOTIDE SEQUENCE</scope>
    <source>
        <strain evidence="4">CBS 9557</strain>
    </source>
</reference>
<keyword evidence="5" id="KW-1185">Reference proteome</keyword>
<evidence type="ECO:0000313" key="5">
    <source>
        <dbReference type="Proteomes" id="UP001213623"/>
    </source>
</evidence>